<evidence type="ECO:0000313" key="1">
    <source>
        <dbReference type="EMBL" id="MDN4521382.1"/>
    </source>
</evidence>
<organism evidence="1 2">
    <name type="scientific">Mycolicibacterium austroafricanum</name>
    <name type="common">Mycobacterium austroafricanum</name>
    <dbReference type="NCBI Taxonomy" id="39687"/>
    <lineage>
        <taxon>Bacteria</taxon>
        <taxon>Bacillati</taxon>
        <taxon>Actinomycetota</taxon>
        <taxon>Actinomycetes</taxon>
        <taxon>Mycobacteriales</taxon>
        <taxon>Mycobacteriaceae</taxon>
        <taxon>Mycolicibacterium</taxon>
    </lineage>
</organism>
<name>A0ABT8HKU2_MYCAO</name>
<sequence>MNADPIAQADQHYAQVRDNLDTLVALYRVGSERAGMDPMVDLVTASGLLADPKLDDGTTMPPGVHAKFLADLLAVAIDRMARS</sequence>
<dbReference type="Proteomes" id="UP001172687">
    <property type="component" value="Unassembled WGS sequence"/>
</dbReference>
<gene>
    <name evidence="1" type="ORF">QYF68_26690</name>
</gene>
<proteinExistence type="predicted"/>
<dbReference type="EMBL" id="JAUHTC010000091">
    <property type="protein sequence ID" value="MDN4521382.1"/>
    <property type="molecule type" value="Genomic_DNA"/>
</dbReference>
<comment type="caution">
    <text evidence="1">The sequence shown here is derived from an EMBL/GenBank/DDBJ whole genome shotgun (WGS) entry which is preliminary data.</text>
</comment>
<evidence type="ECO:0000313" key="2">
    <source>
        <dbReference type="Proteomes" id="UP001172687"/>
    </source>
</evidence>
<accession>A0ABT8HKU2</accession>
<reference evidence="1" key="1">
    <citation type="submission" date="2023-07" db="EMBL/GenBank/DDBJ databases">
        <title>Degradation of tert-butanol by M. austroafricanum TBA100.</title>
        <authorList>
            <person name="Helbich S."/>
            <person name="Vainshtein Y."/>
        </authorList>
    </citation>
    <scope>NUCLEOTIDE SEQUENCE</scope>
    <source>
        <strain evidence="1">TBA100</strain>
    </source>
</reference>
<protein>
    <submittedName>
        <fullName evidence="1">Uncharacterized protein</fullName>
    </submittedName>
</protein>
<keyword evidence="2" id="KW-1185">Reference proteome</keyword>
<dbReference type="RefSeq" id="WP_301161778.1">
    <property type="nucleotide sequence ID" value="NZ_JAUHTC010000091.1"/>
</dbReference>